<dbReference type="EMBL" id="MT145198">
    <property type="protein sequence ID" value="QJI05404.1"/>
    <property type="molecule type" value="Genomic_DNA"/>
</dbReference>
<proteinExistence type="predicted"/>
<dbReference type="AlphaFoldDB" id="A0A6H1ZTP1"/>
<dbReference type="EMBL" id="MT144211">
    <property type="protein sequence ID" value="QJA50687.1"/>
    <property type="molecule type" value="Genomic_DNA"/>
</dbReference>
<feature type="transmembrane region" description="Helical" evidence="1">
    <location>
        <begin position="148"/>
        <end position="168"/>
    </location>
</feature>
<keyword evidence="1" id="KW-0812">Transmembrane</keyword>
<evidence type="ECO:0000256" key="1">
    <source>
        <dbReference type="SAM" id="Phobius"/>
    </source>
</evidence>
<dbReference type="EMBL" id="MT144835">
    <property type="protein sequence ID" value="QJI00189.1"/>
    <property type="molecule type" value="Genomic_DNA"/>
</dbReference>
<sequence>MIRIVTGIILFIIGLWLTVGMIGSDILAKNQYNNEIYNYWSLADKSSTIETKSEYIDKFVYVLDNAGLHGKYNAIWLQNPDNSFDKNLEMLKTLQTRLHEIKQMNVSSFEYQQAISQITSQEQGEAHEMLSVFSGVWYLKNHTWLWDWISIFLLISGVNLLWIGGALIHDDLCCDW</sequence>
<feature type="transmembrane region" description="Helical" evidence="1">
    <location>
        <begin position="6"/>
        <end position="28"/>
    </location>
</feature>
<organism evidence="2">
    <name type="scientific">viral metagenome</name>
    <dbReference type="NCBI Taxonomy" id="1070528"/>
    <lineage>
        <taxon>unclassified sequences</taxon>
        <taxon>metagenomes</taxon>
        <taxon>organismal metagenomes</taxon>
    </lineage>
</organism>
<keyword evidence="1" id="KW-1133">Transmembrane helix</keyword>
<evidence type="ECO:0000313" key="3">
    <source>
        <dbReference type="EMBL" id="QJA86549.1"/>
    </source>
</evidence>
<name>A0A6H1ZTP1_9ZZZZ</name>
<dbReference type="EMBL" id="MT142642">
    <property type="protein sequence ID" value="QJA86549.1"/>
    <property type="molecule type" value="Genomic_DNA"/>
</dbReference>
<accession>A0A6H1ZTP1</accession>
<gene>
    <name evidence="5" type="ORF">MM415A00143_0079</name>
    <name evidence="3" type="ORF">MM415B03167_0006</name>
    <name evidence="2" type="ORF">TM448A01857_0006</name>
    <name evidence="4" type="ORF">TM448B01857_0009</name>
</gene>
<keyword evidence="1" id="KW-0472">Membrane</keyword>
<evidence type="ECO:0000313" key="5">
    <source>
        <dbReference type="EMBL" id="QJI05404.1"/>
    </source>
</evidence>
<protein>
    <submittedName>
        <fullName evidence="2">Uncharacterized protein</fullName>
    </submittedName>
</protein>
<reference evidence="2" key="1">
    <citation type="submission" date="2020-03" db="EMBL/GenBank/DDBJ databases">
        <title>The deep terrestrial virosphere.</title>
        <authorList>
            <person name="Holmfeldt K."/>
            <person name="Nilsson E."/>
            <person name="Simone D."/>
            <person name="Lopez-Fernandez M."/>
            <person name="Wu X."/>
            <person name="de Brujin I."/>
            <person name="Lundin D."/>
            <person name="Andersson A."/>
            <person name="Bertilsson S."/>
            <person name="Dopson M."/>
        </authorList>
    </citation>
    <scope>NUCLEOTIDE SEQUENCE</scope>
    <source>
        <strain evidence="5">MM415A00143</strain>
        <strain evidence="3">MM415B03167</strain>
        <strain evidence="2">TM448A01857</strain>
        <strain evidence="4">TM448B01857</strain>
    </source>
</reference>
<evidence type="ECO:0000313" key="2">
    <source>
        <dbReference type="EMBL" id="QJA50687.1"/>
    </source>
</evidence>
<evidence type="ECO:0000313" key="4">
    <source>
        <dbReference type="EMBL" id="QJI00189.1"/>
    </source>
</evidence>